<proteinExistence type="predicted"/>
<keyword evidence="2" id="KW-1185">Reference proteome</keyword>
<dbReference type="PANTHER" id="PTHR46087:SF11">
    <property type="entry name" value="PROTEIN SEMI-ROLLED LEAF 2"/>
    <property type="match status" value="1"/>
</dbReference>
<name>A0A8T0NT04_PANVG</name>
<dbReference type="AlphaFoldDB" id="A0A8T0NT04"/>
<sequence length="1126" mass="124471">MLPLSMEDVAFCVEHPSTFKTQVPVAVSRRAQSQARKCVAWAPGKGAKPISLALSVARVESARRSARGTQGRLLQLALPPRPSPSFPLTHVVSPPSPLLRLSSQPNHPPPQIPLPTRRFRSASPGWVLGGVSAGWVWGLVGGGDGGGVGVGRAACDTSEHSRRPVKRYKKLLAEIFPKTPDGAPNERKIMKLCEYAAKNPLRIPKIAKFLEQRTHKELRAAHVSFVRIITEAYSKLLFICKEQMAYFAISLVNVLTELLESKQENVHILGCQTLANFINSQVDNTYARNIESLVRKVCALSHQQGEEHRLLRAASLQCLSAMIWFMKEHSYIFADFDEIVKSVLENYRTEESVVGGDRHASQHNWVDEIARSEGRPGIGGGNDVNISSATVRLRPARNSSALTRDERESPEVWSHICVQKLAELAKESTTMRRVLDPMLSYFDTKKQWTPRHGLALLVLSDMAYPEKSSGNEQLILTAVIRHLDHKNVSRDVQTKSDIIQTATSLARQLRSRGYAAELVVAGDLCKHLRKTLEAVELGSVEDLNSNESLQNFLEDCLMEVVRGINDVRPLYDMMAITLENLPSIPTVARATLGSLLILSHIISLTSASSNTPMVFPEALLQQILKSMVHPDIDTRVGAHHMFSAIIVQGPSHLRSESEYLYETKKQSRNTSVFASATALLEKLRREKDSLSSDKPRNMMHDDVKERNTHEEDNKYVWSQKNSAYFSKLIFSIIERYAKLSSSVEEANIAMLTEDQTNQLLSAFWIQANQTDNTPFNYEAIGHSYSLTVLSSRLKNSSNSNIVQFFQLPLSLQSIALTPSGVLPASCQRSIFILSTSMLAFTGKVCHITELSDLLRCFTSPKVDPYLRIGEDLQLYVRLHSDLGSYGSESDQEVARSILSDCRTKVGINDQRVLDVIASALSSFSEMDRDVLAKELTEMFTPEEMPLFGSNSVLDWANFNGQAFSDESLSFDEECSRTSSVDCGLHESPITNTASSISKITLPQSVPHVLGVGQLLESALHVAGQVAGASVSTSPLPYDTMTSQCEALGLGTRKKLSSWLVNGHESTPDNPMPSLPTAPHSIIPKVNSCGFESIHHMSAEPSSIVKLPPASPFDNFLKAAYRTQPEL</sequence>
<dbReference type="SUPFAM" id="SSF48371">
    <property type="entry name" value="ARM repeat"/>
    <property type="match status" value="1"/>
</dbReference>
<comment type="caution">
    <text evidence="1">The sequence shown here is derived from an EMBL/GenBank/DDBJ whole genome shotgun (WGS) entry which is preliminary data.</text>
</comment>
<reference evidence="1" key="1">
    <citation type="submission" date="2020-05" db="EMBL/GenBank/DDBJ databases">
        <title>WGS assembly of Panicum virgatum.</title>
        <authorList>
            <person name="Lovell J.T."/>
            <person name="Jenkins J."/>
            <person name="Shu S."/>
            <person name="Juenger T.E."/>
            <person name="Schmutz J."/>
        </authorList>
    </citation>
    <scope>NUCLEOTIDE SEQUENCE</scope>
    <source>
        <strain evidence="1">AP13</strain>
    </source>
</reference>
<protein>
    <recommendedName>
        <fullName evidence="3">ARM repeat superfamily protein</fullName>
    </recommendedName>
</protein>
<organism evidence="1 2">
    <name type="scientific">Panicum virgatum</name>
    <name type="common">Blackwell switchgrass</name>
    <dbReference type="NCBI Taxonomy" id="38727"/>
    <lineage>
        <taxon>Eukaryota</taxon>
        <taxon>Viridiplantae</taxon>
        <taxon>Streptophyta</taxon>
        <taxon>Embryophyta</taxon>
        <taxon>Tracheophyta</taxon>
        <taxon>Spermatophyta</taxon>
        <taxon>Magnoliopsida</taxon>
        <taxon>Liliopsida</taxon>
        <taxon>Poales</taxon>
        <taxon>Poaceae</taxon>
        <taxon>PACMAD clade</taxon>
        <taxon>Panicoideae</taxon>
        <taxon>Panicodae</taxon>
        <taxon>Paniceae</taxon>
        <taxon>Panicinae</taxon>
        <taxon>Panicum</taxon>
        <taxon>Panicum sect. Hiantes</taxon>
    </lineage>
</organism>
<evidence type="ECO:0000313" key="1">
    <source>
        <dbReference type="EMBL" id="KAG2552443.1"/>
    </source>
</evidence>
<evidence type="ECO:0000313" key="2">
    <source>
        <dbReference type="Proteomes" id="UP000823388"/>
    </source>
</evidence>
<dbReference type="InterPro" id="IPR016024">
    <property type="entry name" value="ARM-type_fold"/>
</dbReference>
<dbReference type="InterPro" id="IPR049152">
    <property type="entry name" value="EFR3-like_ARM"/>
</dbReference>
<evidence type="ECO:0008006" key="3">
    <source>
        <dbReference type="Google" id="ProtNLM"/>
    </source>
</evidence>
<dbReference type="PANTHER" id="PTHR46087">
    <property type="entry name" value="PUTATIVE, EXPRESSED-RELATED"/>
    <property type="match status" value="1"/>
</dbReference>
<gene>
    <name evidence="1" type="ORF">PVAP13_9KG463900</name>
</gene>
<dbReference type="InterPro" id="IPR055296">
    <property type="entry name" value="SRL2-like"/>
</dbReference>
<accession>A0A8T0NT04</accession>
<dbReference type="EMBL" id="CM029053">
    <property type="protein sequence ID" value="KAG2552443.1"/>
    <property type="molecule type" value="Genomic_DNA"/>
</dbReference>
<dbReference type="Proteomes" id="UP000823388">
    <property type="component" value="Chromosome 9K"/>
</dbReference>
<dbReference type="Pfam" id="PF21052">
    <property type="entry name" value="EFR3_ARM"/>
    <property type="match status" value="1"/>
</dbReference>